<evidence type="ECO:0000313" key="9">
    <source>
        <dbReference type="Proteomes" id="UP000467841"/>
    </source>
</evidence>
<dbReference type="GO" id="GO:0003729">
    <property type="term" value="F:mRNA binding"/>
    <property type="evidence" value="ECO:0007669"/>
    <property type="project" value="TreeGrafter"/>
</dbReference>
<evidence type="ECO:0000256" key="6">
    <source>
        <dbReference type="PROSITE-ProRule" id="PRU00317"/>
    </source>
</evidence>
<protein>
    <recommendedName>
        <fullName evidence="7">PUM-HD domain-containing protein</fullName>
    </recommendedName>
</protein>
<keyword evidence="2" id="KW-0963">Cytoplasm</keyword>
<dbReference type="EMBL" id="CACVBM020001118">
    <property type="protein sequence ID" value="CAA7032231.1"/>
    <property type="molecule type" value="Genomic_DNA"/>
</dbReference>
<dbReference type="PROSITE" id="PS50303">
    <property type="entry name" value="PUM_HD"/>
    <property type="match status" value="1"/>
</dbReference>
<feature type="domain" description="PUM-HD" evidence="7">
    <location>
        <begin position="11"/>
        <end position="369"/>
    </location>
</feature>
<sequence length="370" mass="41789">MAYIDSFSMSTMNNALPKLRFAAAREPFEAEIPTINPPPLPRGFPIVAPPARDDQNLISSLPGDFFPVVTSDQEREMRLQWMFNFMTSSEQEDAISFKEMISSSRLARRELQTMASLLTSDPDYFLEIARNKNGSSRLRKLLGKSDDVDNLLAAAIMRRFLRVMTCDHAPYVVVRGMQVFDEAKKEVIYEQLLSNALDIARAQHGCIALNEIITDSDHPYYRNQLLDVVAQNALWLSSDVYGNFVIQHVLKLNDLRCTRNIAVSLRGHCVDLSSKKYGSYIVEKLLDAKDSVVVFVVVEELLKCEGHVLLRLARSDCGNFVVSKALRVTQNDLVLVDLFRGLVDKLMPFLHFLRGSRGSKNIADILEPIC</sequence>
<dbReference type="SUPFAM" id="SSF48371">
    <property type="entry name" value="ARM repeat"/>
    <property type="match status" value="1"/>
</dbReference>
<name>A0A6D2J4C3_9BRAS</name>
<dbReference type="InterPro" id="IPR001313">
    <property type="entry name" value="Pumilio_RNA-bd_rpt"/>
</dbReference>
<dbReference type="PANTHER" id="PTHR12537:SF137">
    <property type="entry name" value="PUMILIO HOMOLOG 16-RELATED"/>
    <property type="match status" value="1"/>
</dbReference>
<feature type="repeat" description="Pumilio" evidence="6">
    <location>
        <begin position="264"/>
        <end position="299"/>
    </location>
</feature>
<keyword evidence="4" id="KW-0810">Translation regulation</keyword>
<evidence type="ECO:0000259" key="7">
    <source>
        <dbReference type="PROSITE" id="PS50303"/>
    </source>
</evidence>
<reference evidence="8" key="1">
    <citation type="submission" date="2020-01" db="EMBL/GenBank/DDBJ databases">
        <authorList>
            <person name="Mishra B."/>
        </authorList>
    </citation>
    <scope>NUCLEOTIDE SEQUENCE [LARGE SCALE GENOMIC DNA]</scope>
</reference>
<proteinExistence type="predicted"/>
<dbReference type="GO" id="GO:0006417">
    <property type="term" value="P:regulation of translation"/>
    <property type="evidence" value="ECO:0007669"/>
    <property type="project" value="UniProtKB-KW"/>
</dbReference>
<dbReference type="InterPro" id="IPR033133">
    <property type="entry name" value="PUM-HD"/>
</dbReference>
<dbReference type="Pfam" id="PF00806">
    <property type="entry name" value="PUF"/>
    <property type="match status" value="3"/>
</dbReference>
<evidence type="ECO:0000256" key="5">
    <source>
        <dbReference type="ARBA" id="ARBA00022884"/>
    </source>
</evidence>
<dbReference type="Gene3D" id="1.25.10.10">
    <property type="entry name" value="Leucine-rich Repeat Variant"/>
    <property type="match status" value="1"/>
</dbReference>
<dbReference type="GO" id="GO:0005737">
    <property type="term" value="C:cytoplasm"/>
    <property type="evidence" value="ECO:0007669"/>
    <property type="project" value="UniProtKB-SubCell"/>
</dbReference>
<evidence type="ECO:0000313" key="8">
    <source>
        <dbReference type="EMBL" id="CAA7032231.1"/>
    </source>
</evidence>
<dbReference type="PANTHER" id="PTHR12537">
    <property type="entry name" value="RNA BINDING PROTEIN PUMILIO-RELATED"/>
    <property type="match status" value="1"/>
</dbReference>
<keyword evidence="3" id="KW-0677">Repeat</keyword>
<dbReference type="Proteomes" id="UP000467841">
    <property type="component" value="Unassembled WGS sequence"/>
</dbReference>
<dbReference type="InterPro" id="IPR011989">
    <property type="entry name" value="ARM-like"/>
</dbReference>
<dbReference type="AlphaFoldDB" id="A0A6D2J4C3"/>
<comment type="caution">
    <text evidence="8">The sequence shown here is derived from an EMBL/GenBank/DDBJ whole genome shotgun (WGS) entry which is preliminary data.</text>
</comment>
<gene>
    <name evidence="8" type="ORF">MERR_LOCUS19466</name>
</gene>
<organism evidence="8 9">
    <name type="scientific">Microthlaspi erraticum</name>
    <dbReference type="NCBI Taxonomy" id="1685480"/>
    <lineage>
        <taxon>Eukaryota</taxon>
        <taxon>Viridiplantae</taxon>
        <taxon>Streptophyta</taxon>
        <taxon>Embryophyta</taxon>
        <taxon>Tracheophyta</taxon>
        <taxon>Spermatophyta</taxon>
        <taxon>Magnoliopsida</taxon>
        <taxon>eudicotyledons</taxon>
        <taxon>Gunneridae</taxon>
        <taxon>Pentapetalae</taxon>
        <taxon>rosids</taxon>
        <taxon>malvids</taxon>
        <taxon>Brassicales</taxon>
        <taxon>Brassicaceae</taxon>
        <taxon>Coluteocarpeae</taxon>
        <taxon>Microthlaspi</taxon>
    </lineage>
</organism>
<dbReference type="OrthoDB" id="668540at2759"/>
<comment type="subcellular location">
    <subcellularLocation>
        <location evidence="1">Cytoplasm</location>
    </subcellularLocation>
</comment>
<evidence type="ECO:0000256" key="2">
    <source>
        <dbReference type="ARBA" id="ARBA00022490"/>
    </source>
</evidence>
<evidence type="ECO:0000256" key="3">
    <source>
        <dbReference type="ARBA" id="ARBA00022737"/>
    </source>
</evidence>
<keyword evidence="5" id="KW-0694">RNA-binding</keyword>
<dbReference type="SMART" id="SM00025">
    <property type="entry name" value="Pumilio"/>
    <property type="match status" value="4"/>
</dbReference>
<keyword evidence="9" id="KW-1185">Reference proteome</keyword>
<evidence type="ECO:0000256" key="4">
    <source>
        <dbReference type="ARBA" id="ARBA00022845"/>
    </source>
</evidence>
<evidence type="ECO:0000256" key="1">
    <source>
        <dbReference type="ARBA" id="ARBA00004496"/>
    </source>
</evidence>
<dbReference type="InterPro" id="IPR016024">
    <property type="entry name" value="ARM-type_fold"/>
</dbReference>
<accession>A0A6D2J4C3</accession>
<dbReference type="PROSITE" id="PS50302">
    <property type="entry name" value="PUM"/>
    <property type="match status" value="1"/>
</dbReference>